<dbReference type="Pfam" id="PF13102">
    <property type="entry name" value="Phage_int_SAM_5"/>
    <property type="match status" value="1"/>
</dbReference>
<dbReference type="eggNOG" id="COG0582">
    <property type="taxonomic scope" value="Bacteria"/>
</dbReference>
<evidence type="ECO:0000256" key="3">
    <source>
        <dbReference type="ARBA" id="ARBA00023172"/>
    </source>
</evidence>
<dbReference type="Gene3D" id="1.10.150.130">
    <property type="match status" value="1"/>
</dbReference>
<dbReference type="InterPro" id="IPR035386">
    <property type="entry name" value="Arm-DNA-bind_5"/>
</dbReference>
<sequence length="433" mass="49808">MHIGEQCVRNRAKVYQLNKNYIGMKSRNTFGIHFVLRIPKQQKNGMATVYARISVNGRRSEISLKKKVAPKDWDEAKGSAKGKREEIQKLNSHIERVRTLIADGYHELVQQRKTVSVDAVKSLFLGTAEDTMTLRKLVEYHNRETAHKLAHGTLKNYCTTQRYIEKFLKEKYKRNDIALSELNYRFIMDFESYLQKYKPKDHHKPLGNNGVMKHIERLRKMVNMAVTMDWLDKAPFAKYKLHFDKSERGYLTKEELNVLAYKTFSIERLQSVLDMFLFSCFTGLAYIDMANLTRGNIVKGIDGGDWLVTNRQKTETVVKVPLLPQASALIKKYHDHPKASNSDTLFPVISNQRMNGYLKEIADICGIGKTLTFHIARHTFATTVTLSNGVPIESVSKMLGHTSIRTTQIYAKVVEHKLSEDMQNLRERMASGS</sequence>
<dbReference type="InterPro" id="IPR010998">
    <property type="entry name" value="Integrase_recombinase_N"/>
</dbReference>
<dbReference type="PATRIC" id="fig|1346330.5.peg.1188"/>
<feature type="domain" description="Tyr recombinase" evidence="4">
    <location>
        <begin position="246"/>
        <end position="430"/>
    </location>
</feature>
<evidence type="ECO:0000313" key="5">
    <source>
        <dbReference type="EMBL" id="ERJ60225.1"/>
    </source>
</evidence>
<dbReference type="InterPro" id="IPR011010">
    <property type="entry name" value="DNA_brk_join_enz"/>
</dbReference>
<dbReference type="InterPro" id="IPR050090">
    <property type="entry name" value="Tyrosine_recombinase_XerCD"/>
</dbReference>
<name>U2HY88_9SPHI</name>
<keyword evidence="2" id="KW-0238">DNA-binding</keyword>
<dbReference type="Pfam" id="PF00589">
    <property type="entry name" value="Phage_integrase"/>
    <property type="match status" value="1"/>
</dbReference>
<proteinExistence type="inferred from homology"/>
<comment type="similarity">
    <text evidence="1">Belongs to the 'phage' integrase family.</text>
</comment>
<dbReference type="AlphaFoldDB" id="U2HY88"/>
<comment type="caution">
    <text evidence="5">The sequence shown here is derived from an EMBL/GenBank/DDBJ whole genome shotgun (WGS) entry which is preliminary data.</text>
</comment>
<dbReference type="Proteomes" id="UP000016584">
    <property type="component" value="Unassembled WGS sequence"/>
</dbReference>
<dbReference type="CDD" id="cd01185">
    <property type="entry name" value="INTN1_C_like"/>
    <property type="match status" value="1"/>
</dbReference>
<dbReference type="GO" id="GO:0006310">
    <property type="term" value="P:DNA recombination"/>
    <property type="evidence" value="ECO:0007669"/>
    <property type="project" value="UniProtKB-KW"/>
</dbReference>
<dbReference type="Pfam" id="PF17293">
    <property type="entry name" value="Arm-DNA-bind_5"/>
    <property type="match status" value="1"/>
</dbReference>
<keyword evidence="6" id="KW-1185">Reference proteome</keyword>
<organism evidence="5 6">
    <name type="scientific">Sphingobacterium paucimobilis HER1398</name>
    <dbReference type="NCBI Taxonomy" id="1346330"/>
    <lineage>
        <taxon>Bacteria</taxon>
        <taxon>Pseudomonadati</taxon>
        <taxon>Bacteroidota</taxon>
        <taxon>Sphingobacteriia</taxon>
        <taxon>Sphingobacteriales</taxon>
        <taxon>Sphingobacteriaceae</taxon>
        <taxon>Sphingobacterium</taxon>
    </lineage>
</organism>
<dbReference type="STRING" id="1346330.M472_15810"/>
<dbReference type="PROSITE" id="PS51898">
    <property type="entry name" value="TYR_RECOMBINASE"/>
    <property type="match status" value="1"/>
</dbReference>
<dbReference type="InterPro" id="IPR025269">
    <property type="entry name" value="SAM-like_dom"/>
</dbReference>
<evidence type="ECO:0000313" key="6">
    <source>
        <dbReference type="Proteomes" id="UP000016584"/>
    </source>
</evidence>
<dbReference type="GO" id="GO:0015074">
    <property type="term" value="P:DNA integration"/>
    <property type="evidence" value="ECO:0007669"/>
    <property type="project" value="InterPro"/>
</dbReference>
<evidence type="ECO:0000259" key="4">
    <source>
        <dbReference type="PROSITE" id="PS51898"/>
    </source>
</evidence>
<evidence type="ECO:0000256" key="2">
    <source>
        <dbReference type="ARBA" id="ARBA00023125"/>
    </source>
</evidence>
<dbReference type="InterPro" id="IPR013762">
    <property type="entry name" value="Integrase-like_cat_sf"/>
</dbReference>
<dbReference type="EMBL" id="ATDL01000007">
    <property type="protein sequence ID" value="ERJ60225.1"/>
    <property type="molecule type" value="Genomic_DNA"/>
</dbReference>
<dbReference type="Gene3D" id="1.10.443.10">
    <property type="entry name" value="Intergrase catalytic core"/>
    <property type="match status" value="1"/>
</dbReference>
<dbReference type="PANTHER" id="PTHR30349:SF64">
    <property type="entry name" value="PROPHAGE INTEGRASE INTD-RELATED"/>
    <property type="match status" value="1"/>
</dbReference>
<evidence type="ECO:0000256" key="1">
    <source>
        <dbReference type="ARBA" id="ARBA00008857"/>
    </source>
</evidence>
<dbReference type="PANTHER" id="PTHR30349">
    <property type="entry name" value="PHAGE INTEGRASE-RELATED"/>
    <property type="match status" value="1"/>
</dbReference>
<accession>U2HY88</accession>
<dbReference type="InterPro" id="IPR002104">
    <property type="entry name" value="Integrase_catalytic"/>
</dbReference>
<protein>
    <recommendedName>
        <fullName evidence="4">Tyr recombinase domain-containing protein</fullName>
    </recommendedName>
</protein>
<dbReference type="SUPFAM" id="SSF56349">
    <property type="entry name" value="DNA breaking-rejoining enzymes"/>
    <property type="match status" value="1"/>
</dbReference>
<gene>
    <name evidence="5" type="ORF">M472_15810</name>
</gene>
<reference evidence="5 6" key="1">
    <citation type="journal article" date="2013" name="Genome Announc.">
        <title>The Draft Genome Sequence of Sphingomonas paucimobilis Strain HER1398 (Proteobacteria), Host to the Giant PAU Phage, Indicates That It Is a Member of the Genus Sphingobacterium (Bacteroidetes).</title>
        <authorList>
            <person name="White R.A.III."/>
            <person name="Suttle C.A."/>
        </authorList>
    </citation>
    <scope>NUCLEOTIDE SEQUENCE [LARGE SCALE GENOMIC DNA]</scope>
    <source>
        <strain evidence="5 6">HER1398</strain>
    </source>
</reference>
<keyword evidence="3" id="KW-0233">DNA recombination</keyword>
<dbReference type="GO" id="GO:0003677">
    <property type="term" value="F:DNA binding"/>
    <property type="evidence" value="ECO:0007669"/>
    <property type="project" value="UniProtKB-KW"/>
</dbReference>